<name>K9H3G3_9PROT</name>
<dbReference type="EMBL" id="ANHY01000004">
    <property type="protein sequence ID" value="EKV32092.1"/>
    <property type="molecule type" value="Genomic_DNA"/>
</dbReference>
<feature type="compositionally biased region" description="Basic and acidic residues" evidence="2">
    <location>
        <begin position="293"/>
        <end position="307"/>
    </location>
</feature>
<dbReference type="RefSeq" id="WP_009539353.1">
    <property type="nucleotide sequence ID" value="NZ_ANHY01000004.1"/>
</dbReference>
<feature type="region of interest" description="Disordered" evidence="2">
    <location>
        <begin position="253"/>
        <end position="307"/>
    </location>
</feature>
<accession>K9H3G3</accession>
<proteinExistence type="predicted"/>
<feature type="coiled-coil region" evidence="1">
    <location>
        <begin position="121"/>
        <end position="162"/>
    </location>
</feature>
<keyword evidence="4" id="KW-1185">Reference proteome</keyword>
<evidence type="ECO:0000256" key="1">
    <source>
        <dbReference type="SAM" id="Coils"/>
    </source>
</evidence>
<dbReference type="eggNOG" id="ENOG5033JGH">
    <property type="taxonomic scope" value="Bacteria"/>
</dbReference>
<reference evidence="3 4" key="1">
    <citation type="journal article" date="2013" name="Genome Announc.">
        <title>Draft Genome Sequence of an Alphaproteobacterium, Caenispirillum salinarum AK4(T), Isolated from a Solar Saltern.</title>
        <authorList>
            <person name="Khatri I."/>
            <person name="Singh A."/>
            <person name="Korpole S."/>
            <person name="Pinnaka A.K."/>
            <person name="Subramanian S."/>
        </authorList>
    </citation>
    <scope>NUCLEOTIDE SEQUENCE [LARGE SCALE GENOMIC DNA]</scope>
    <source>
        <strain evidence="3 4">AK4</strain>
    </source>
</reference>
<protein>
    <submittedName>
        <fullName evidence="3">Uncharacterized protein</fullName>
    </submittedName>
</protein>
<keyword evidence="1" id="KW-0175">Coiled coil</keyword>
<sequence>MSDTRTGTGQAMRDPSRAFLLRLVEAAKEGQRLGDPRDVETLKRWVRICEGIPDGPLMQIVPTTIRALFGHADYAPVLQATGLDRKQPLQHEAISPYVVAYRRYVRARRNTGNPGELRDTIDTLRRELRDLKAQFDAVFDNAMKLEEERARLASENESLQQRVLHEQLRADEATRALTEARQKAFRLFRVYLFLLKEERERLSNDPMRERLLTAEVAVETHSATLEALGMKDDAEAQALEILGQDLFQEYFRETDSRRVPDPETLQGELFRARERAGSGPSDGGAATAGSGDGEARPPFRPRVVNDR</sequence>
<dbReference type="AlphaFoldDB" id="K9H3G3"/>
<dbReference type="OrthoDB" id="7344036at2"/>
<evidence type="ECO:0000313" key="4">
    <source>
        <dbReference type="Proteomes" id="UP000009881"/>
    </source>
</evidence>
<gene>
    <name evidence="3" type="ORF">C882_3156</name>
</gene>
<comment type="caution">
    <text evidence="3">The sequence shown here is derived from an EMBL/GenBank/DDBJ whole genome shotgun (WGS) entry which is preliminary data.</text>
</comment>
<evidence type="ECO:0000313" key="3">
    <source>
        <dbReference type="EMBL" id="EKV32092.1"/>
    </source>
</evidence>
<evidence type="ECO:0000256" key="2">
    <source>
        <dbReference type="SAM" id="MobiDB-lite"/>
    </source>
</evidence>
<feature type="compositionally biased region" description="Low complexity" evidence="2">
    <location>
        <begin position="277"/>
        <end position="289"/>
    </location>
</feature>
<organism evidence="3 4">
    <name type="scientific">Caenispirillum salinarum AK4</name>
    <dbReference type="NCBI Taxonomy" id="1238182"/>
    <lineage>
        <taxon>Bacteria</taxon>
        <taxon>Pseudomonadati</taxon>
        <taxon>Pseudomonadota</taxon>
        <taxon>Alphaproteobacteria</taxon>
        <taxon>Rhodospirillales</taxon>
        <taxon>Novispirillaceae</taxon>
        <taxon>Caenispirillum</taxon>
    </lineage>
</organism>
<dbReference type="Proteomes" id="UP000009881">
    <property type="component" value="Unassembled WGS sequence"/>
</dbReference>
<dbReference type="STRING" id="1238182.C882_3156"/>